<dbReference type="EMBL" id="NBWU01000002">
    <property type="protein sequence ID" value="PCE64861.1"/>
    <property type="molecule type" value="Genomic_DNA"/>
</dbReference>
<sequence>MNVKQLMWALLWCSAPMMAQDYFPNNEGVKNENHNYRAFTNATIYVSADQVVKNGTLLIQNGKVAGVGKSVNIPANAIVTDLEGKSIYPSFIDIYSDFGVKKPEKASGSGRSPQYQQSREGFYWNDHIMPEKNAITSFSYTDKDAASLRKVGFGVVNTHINDGIARGTGALIALNKHGNDADRVLEDRSAQYFSLDKSVASRQSYPTSLMGSLALLRQMYVDAAWYAQGHVATTDRSLEALNRNKGLVSIFAAEDKGNALRADKIGDANGIQYVILGGGNEFEWIDDIKATEATYILPLNFPDAYDVSNPHQARYVSLHDMRLWNQKPANPKIMADKAIPFAFTLSGLKKKDDFFKNLQKAISYGLSEKEALRALTSRPAEILGMQDKVGSLEQGKWANFLISSGPIFDSGTTLYENWVQGQKHSINTLDVVDIRGEYDLNLNGLTYQLNITGTPAKPKAEVKQDTNKVKSKLNYADNWMHLNLQQGEGDQRKMFRINALASTDGGNLNGSFVDINGKEASFTALKTKAYETKGPDAAKKTIKSITPLTFPNVGYGYSERPKAENFLFKNATVWTGEAAGVLENTDVLVKKGKIVKIGTNLGAGGATVVDATGKHLTAGIVDEHSHIALLSVNEAGQNSSAEVSMEDVVDPEDIDIYRNLAGGVTTMQLLHGSANPIGGRSAIIKLKWGSSADDMIYDNSPKFIKFALGENVKQSNWQSFSRFPQTRMGVEQAFVNYFQQAKEYQALKNSGKPYRKDVEMETLVEIMNGERFISCHSYVQSEINMLMKVADKFGFRVNTFTHILEGYKVADKMAEHGVGGSTFSDWWAYKYEVNDAIPYNAAIMQRQGITVAINSDDAEMSRRLNQEAAKTVKYGGMSEEEAWKMVTINPAKLLHLDHRVGSIKEGKDADLVLWNDHPLSVYAKAEKTLIEGAVYFDLEKDAQQRAAVKKERNDLIQQMLDAKAGGSPTQSPKMAKKEHFHCDSL</sequence>
<evidence type="ECO:0000256" key="1">
    <source>
        <dbReference type="SAM" id="MobiDB-lite"/>
    </source>
</evidence>
<organism evidence="4 5">
    <name type="scientific">Sediminicola luteus</name>
    <dbReference type="NCBI Taxonomy" id="319238"/>
    <lineage>
        <taxon>Bacteria</taxon>
        <taxon>Pseudomonadati</taxon>
        <taxon>Bacteroidota</taxon>
        <taxon>Flavobacteriia</taxon>
        <taxon>Flavobacteriales</taxon>
        <taxon>Flavobacteriaceae</taxon>
        <taxon>Sediminicola</taxon>
    </lineage>
</organism>
<comment type="caution">
    <text evidence="4">The sequence shown here is derived from an EMBL/GenBank/DDBJ whole genome shotgun (WGS) entry which is preliminary data.</text>
</comment>
<dbReference type="Proteomes" id="UP000219559">
    <property type="component" value="Unassembled WGS sequence"/>
</dbReference>
<keyword evidence="2" id="KW-0732">Signal</keyword>
<dbReference type="RefSeq" id="WP_097440140.1">
    <property type="nucleotide sequence ID" value="NZ_KZ300476.1"/>
</dbReference>
<dbReference type="InterPro" id="IPR032466">
    <property type="entry name" value="Metal_Hydrolase"/>
</dbReference>
<evidence type="ECO:0000313" key="5">
    <source>
        <dbReference type="Proteomes" id="UP000219559"/>
    </source>
</evidence>
<accession>A0A2A4G8W8</accession>
<dbReference type="InterPro" id="IPR006680">
    <property type="entry name" value="Amidohydro-rel"/>
</dbReference>
<dbReference type="SUPFAM" id="SSF51338">
    <property type="entry name" value="Composite domain of metallo-dependent hydrolases"/>
    <property type="match status" value="2"/>
</dbReference>
<name>A0A2A4G8W8_9FLAO</name>
<dbReference type="PANTHER" id="PTHR43135:SF3">
    <property type="entry name" value="ALPHA-D-RIBOSE 1-METHYLPHOSPHONATE 5-TRIPHOSPHATE DIPHOSPHATASE"/>
    <property type="match status" value="1"/>
</dbReference>
<dbReference type="GO" id="GO:0016810">
    <property type="term" value="F:hydrolase activity, acting on carbon-nitrogen (but not peptide) bonds"/>
    <property type="evidence" value="ECO:0007669"/>
    <property type="project" value="InterPro"/>
</dbReference>
<gene>
    <name evidence="4" type="ORF">B7P33_06750</name>
</gene>
<evidence type="ECO:0000313" key="4">
    <source>
        <dbReference type="EMBL" id="PCE64861.1"/>
    </source>
</evidence>
<dbReference type="SUPFAM" id="SSF51556">
    <property type="entry name" value="Metallo-dependent hydrolases"/>
    <property type="match status" value="2"/>
</dbReference>
<evidence type="ECO:0000256" key="2">
    <source>
        <dbReference type="SAM" id="SignalP"/>
    </source>
</evidence>
<dbReference type="OrthoDB" id="9802793at2"/>
<feature type="compositionally biased region" description="Basic and acidic residues" evidence="1">
    <location>
        <begin position="975"/>
        <end position="985"/>
    </location>
</feature>
<feature type="signal peptide" evidence="2">
    <location>
        <begin position="1"/>
        <end position="19"/>
    </location>
</feature>
<dbReference type="CDD" id="cd01309">
    <property type="entry name" value="Met_dep_hydrolase_C"/>
    <property type="match status" value="1"/>
</dbReference>
<keyword evidence="4" id="KW-0378">Hydrolase</keyword>
<keyword evidence="5" id="KW-1185">Reference proteome</keyword>
<evidence type="ECO:0000259" key="3">
    <source>
        <dbReference type="Pfam" id="PF01979"/>
    </source>
</evidence>
<protein>
    <submittedName>
        <fullName evidence="4">Amidohydrolase</fullName>
    </submittedName>
</protein>
<feature type="chain" id="PRO_5012607522" evidence="2">
    <location>
        <begin position="20"/>
        <end position="985"/>
    </location>
</feature>
<proteinExistence type="predicted"/>
<dbReference type="InterPro" id="IPR011059">
    <property type="entry name" value="Metal-dep_hydrolase_composite"/>
</dbReference>
<feature type="domain" description="Amidohydrolase-related" evidence="3">
    <location>
        <begin position="844"/>
        <end position="926"/>
    </location>
</feature>
<dbReference type="Pfam" id="PF01979">
    <property type="entry name" value="Amidohydro_1"/>
    <property type="match status" value="2"/>
</dbReference>
<dbReference type="Gene3D" id="2.30.40.10">
    <property type="entry name" value="Urease, subunit C, domain 1"/>
    <property type="match status" value="1"/>
</dbReference>
<feature type="region of interest" description="Disordered" evidence="1">
    <location>
        <begin position="961"/>
        <end position="985"/>
    </location>
</feature>
<dbReference type="Gene3D" id="3.20.20.140">
    <property type="entry name" value="Metal-dependent hydrolases"/>
    <property type="match status" value="2"/>
</dbReference>
<dbReference type="InterPro" id="IPR051781">
    <property type="entry name" value="Metallo-dep_Hydrolase"/>
</dbReference>
<dbReference type="PANTHER" id="PTHR43135">
    <property type="entry name" value="ALPHA-D-RIBOSE 1-METHYLPHOSPHONATE 5-TRIPHOSPHATE DIPHOSPHATASE"/>
    <property type="match status" value="1"/>
</dbReference>
<reference evidence="4 5" key="1">
    <citation type="submission" date="2017-04" db="EMBL/GenBank/DDBJ databases">
        <title>A new member of the family Flavobacteriaceae isolated from ascidians.</title>
        <authorList>
            <person name="Chen L."/>
        </authorList>
    </citation>
    <scope>NUCLEOTIDE SEQUENCE [LARGE SCALE GENOMIC DNA]</scope>
    <source>
        <strain evidence="4 5">HQA918</strain>
    </source>
</reference>
<feature type="domain" description="Amidohydrolase-related" evidence="3">
    <location>
        <begin position="359"/>
        <end position="405"/>
    </location>
</feature>
<dbReference type="AlphaFoldDB" id="A0A2A4G8W8"/>